<organism evidence="2 3">
    <name type="scientific">Candidatus Ornithospirochaeta avicola</name>
    <dbReference type="NCBI Taxonomy" id="2840896"/>
    <lineage>
        <taxon>Bacteria</taxon>
        <taxon>Pseudomonadati</taxon>
        <taxon>Spirochaetota</taxon>
        <taxon>Spirochaetia</taxon>
        <taxon>Spirochaetales</taxon>
        <taxon>Spirochaetaceae</taxon>
        <taxon>Spirochaetaceae incertae sedis</taxon>
        <taxon>Candidatus Ornithospirochaeta</taxon>
    </lineage>
</organism>
<proteinExistence type="predicted"/>
<accession>A0A9D1PU62</accession>
<reference evidence="2" key="2">
    <citation type="submission" date="2021-04" db="EMBL/GenBank/DDBJ databases">
        <authorList>
            <person name="Gilroy R."/>
        </authorList>
    </citation>
    <scope>NUCLEOTIDE SEQUENCE</scope>
    <source>
        <strain evidence="2">Gambia11-129</strain>
    </source>
</reference>
<gene>
    <name evidence="2" type="ORF">IAB12_03410</name>
</gene>
<dbReference type="Proteomes" id="UP000823936">
    <property type="component" value="Unassembled WGS sequence"/>
</dbReference>
<protein>
    <recommendedName>
        <fullName evidence="4">Outer membrane protein beta-barrel domain-containing protein</fullName>
    </recommendedName>
</protein>
<keyword evidence="1" id="KW-0732">Signal</keyword>
<dbReference type="AlphaFoldDB" id="A0A9D1PU62"/>
<feature type="signal peptide" evidence="1">
    <location>
        <begin position="1"/>
        <end position="19"/>
    </location>
</feature>
<evidence type="ECO:0000256" key="1">
    <source>
        <dbReference type="SAM" id="SignalP"/>
    </source>
</evidence>
<comment type="caution">
    <text evidence="2">The sequence shown here is derived from an EMBL/GenBank/DDBJ whole genome shotgun (WGS) entry which is preliminary data.</text>
</comment>
<evidence type="ECO:0000313" key="3">
    <source>
        <dbReference type="Proteomes" id="UP000823936"/>
    </source>
</evidence>
<sequence>MKKFSAFLLILLLPALVFSATWHWDSQYNNIKGFRYQADGEDDGSWIYASPDTRSVTLSDDVEILFVQQTLDGVTWSPSGFAQAEAEEEEKQQESIVVADDSSEEITTRPFAFSLDFAFGAEVTESHFAPSLNLSFDFKNIIRFSNDVAAFNLRLSGGLTLLTQDEQTIFDYIQNGSFLSWAKYDKVGYGDLTFAFDLKIGSNDISLGVGAGFAGYSAESKNSMLSLFDVNGICFYPYLVASATAKHYLGSVFFLGVRYDFRYAFTSDFLNGEMSHLGLLNFGFTF</sequence>
<feature type="chain" id="PRO_5038402917" description="Outer membrane protein beta-barrel domain-containing protein" evidence="1">
    <location>
        <begin position="20"/>
        <end position="286"/>
    </location>
</feature>
<evidence type="ECO:0008006" key="4">
    <source>
        <dbReference type="Google" id="ProtNLM"/>
    </source>
</evidence>
<dbReference type="EMBL" id="DXHU01000015">
    <property type="protein sequence ID" value="HIV98813.1"/>
    <property type="molecule type" value="Genomic_DNA"/>
</dbReference>
<evidence type="ECO:0000313" key="2">
    <source>
        <dbReference type="EMBL" id="HIV98813.1"/>
    </source>
</evidence>
<name>A0A9D1PU62_9SPIO</name>
<reference evidence="2" key="1">
    <citation type="journal article" date="2021" name="PeerJ">
        <title>Extensive microbial diversity within the chicken gut microbiome revealed by metagenomics and culture.</title>
        <authorList>
            <person name="Gilroy R."/>
            <person name="Ravi A."/>
            <person name="Getino M."/>
            <person name="Pursley I."/>
            <person name="Horton D.L."/>
            <person name="Alikhan N.F."/>
            <person name="Baker D."/>
            <person name="Gharbi K."/>
            <person name="Hall N."/>
            <person name="Watson M."/>
            <person name="Adriaenssens E.M."/>
            <person name="Foster-Nyarko E."/>
            <person name="Jarju S."/>
            <person name="Secka A."/>
            <person name="Antonio M."/>
            <person name="Oren A."/>
            <person name="Chaudhuri R.R."/>
            <person name="La Ragione R."/>
            <person name="Hildebrand F."/>
            <person name="Pallen M.J."/>
        </authorList>
    </citation>
    <scope>NUCLEOTIDE SEQUENCE</scope>
    <source>
        <strain evidence="2">Gambia11-129</strain>
    </source>
</reference>